<dbReference type="GO" id="GO:0005524">
    <property type="term" value="F:ATP binding"/>
    <property type="evidence" value="ECO:0007669"/>
    <property type="project" value="UniProtKB-KW"/>
</dbReference>
<keyword evidence="2" id="KW-0813">Transport</keyword>
<reference evidence="8" key="1">
    <citation type="submission" date="2020-05" db="EMBL/GenBank/DDBJ databases">
        <authorList>
            <person name="Chiriac C."/>
            <person name="Salcher M."/>
            <person name="Ghai R."/>
            <person name="Kavagutti S V."/>
        </authorList>
    </citation>
    <scope>NUCLEOTIDE SEQUENCE</scope>
</reference>
<dbReference type="EMBL" id="CAFBPJ010000074">
    <property type="protein sequence ID" value="CAB5018283.1"/>
    <property type="molecule type" value="Genomic_DNA"/>
</dbReference>
<evidence type="ECO:0000313" key="9">
    <source>
        <dbReference type="EMBL" id="CAB5018283.1"/>
    </source>
</evidence>
<keyword evidence="5" id="KW-0029">Amino-acid transport</keyword>
<dbReference type="Gene3D" id="3.40.50.300">
    <property type="entry name" value="P-loop containing nucleotide triphosphate hydrolases"/>
    <property type="match status" value="1"/>
</dbReference>
<dbReference type="CDD" id="cd03224">
    <property type="entry name" value="ABC_TM1139_LivF_branched"/>
    <property type="match status" value="1"/>
</dbReference>
<dbReference type="InterPro" id="IPR027417">
    <property type="entry name" value="P-loop_NTPase"/>
</dbReference>
<proteinExistence type="inferred from homology"/>
<keyword evidence="4" id="KW-0067">ATP-binding</keyword>
<comment type="similarity">
    <text evidence="1">Belongs to the ABC transporter superfamily.</text>
</comment>
<evidence type="ECO:0000256" key="3">
    <source>
        <dbReference type="ARBA" id="ARBA00022741"/>
    </source>
</evidence>
<name>A0A6J6SRE7_9ZZZZ</name>
<organism evidence="8">
    <name type="scientific">freshwater metagenome</name>
    <dbReference type="NCBI Taxonomy" id="449393"/>
    <lineage>
        <taxon>unclassified sequences</taxon>
        <taxon>metagenomes</taxon>
        <taxon>ecological metagenomes</taxon>
    </lineage>
</organism>
<dbReference type="AlphaFoldDB" id="A0A6J6SRE7"/>
<dbReference type="GO" id="GO:0016887">
    <property type="term" value="F:ATP hydrolysis activity"/>
    <property type="evidence" value="ECO:0007669"/>
    <property type="project" value="InterPro"/>
</dbReference>
<keyword evidence="3" id="KW-0547">Nucleotide-binding</keyword>
<dbReference type="GO" id="GO:0015807">
    <property type="term" value="P:L-amino acid transport"/>
    <property type="evidence" value="ECO:0007669"/>
    <property type="project" value="TreeGrafter"/>
</dbReference>
<dbReference type="PANTHER" id="PTHR43820:SF7">
    <property type="entry name" value="BRANCHED-CHAIN AMINO ACID TRANSPORT ATP-BINDING PROTEIN LIVF-RELATED"/>
    <property type="match status" value="1"/>
</dbReference>
<gene>
    <name evidence="7" type="ORF">UFOPK2625_00951</name>
    <name evidence="8" type="ORF">UFOPK2809_00111</name>
    <name evidence="9" type="ORF">UFOPK4092_00780</name>
</gene>
<dbReference type="InterPro" id="IPR052156">
    <property type="entry name" value="BCAA_Transport_ATP-bd_LivF"/>
</dbReference>
<accession>A0A6J6SRE7</accession>
<evidence type="ECO:0000256" key="5">
    <source>
        <dbReference type="ARBA" id="ARBA00022970"/>
    </source>
</evidence>
<dbReference type="SUPFAM" id="SSF52540">
    <property type="entry name" value="P-loop containing nucleoside triphosphate hydrolases"/>
    <property type="match status" value="1"/>
</dbReference>
<evidence type="ECO:0000313" key="7">
    <source>
        <dbReference type="EMBL" id="CAB4709892.1"/>
    </source>
</evidence>
<feature type="domain" description="ABC transporter" evidence="6">
    <location>
        <begin position="17"/>
        <end position="246"/>
    </location>
</feature>
<evidence type="ECO:0000256" key="4">
    <source>
        <dbReference type="ARBA" id="ARBA00022840"/>
    </source>
</evidence>
<dbReference type="PANTHER" id="PTHR43820">
    <property type="entry name" value="HIGH-AFFINITY BRANCHED-CHAIN AMINO ACID TRANSPORT ATP-BINDING PROTEIN LIVF"/>
    <property type="match status" value="1"/>
</dbReference>
<dbReference type="EMBL" id="CAEZZA010000007">
    <property type="protein sequence ID" value="CAB4737258.1"/>
    <property type="molecule type" value="Genomic_DNA"/>
</dbReference>
<evidence type="ECO:0000259" key="6">
    <source>
        <dbReference type="PROSITE" id="PS50893"/>
    </source>
</evidence>
<dbReference type="EMBL" id="CAEZXZ010000143">
    <property type="protein sequence ID" value="CAB4709892.1"/>
    <property type="molecule type" value="Genomic_DNA"/>
</dbReference>
<dbReference type="SMART" id="SM00382">
    <property type="entry name" value="AAA"/>
    <property type="match status" value="1"/>
</dbReference>
<evidence type="ECO:0000313" key="8">
    <source>
        <dbReference type="EMBL" id="CAB4737258.1"/>
    </source>
</evidence>
<dbReference type="InterPro" id="IPR003593">
    <property type="entry name" value="AAA+_ATPase"/>
</dbReference>
<dbReference type="PROSITE" id="PS50893">
    <property type="entry name" value="ABC_TRANSPORTER_2"/>
    <property type="match status" value="1"/>
</dbReference>
<protein>
    <submittedName>
        <fullName evidence="8">Unannotated protein</fullName>
    </submittedName>
</protein>
<sequence length="247" mass="26887">MILMDGASVSDAESILLDAKTITAGYGKRRVLTGVDIHVNKGEIVGVLGHNGAGKSTLLKCVFRMIPIESGELTFKGASIVKSSSVNTAASGMSFTPSEKPIFRDLTVTQNLELGAYTVRSSTVMRERMDEVMQIFPILGERKSQLAGRFSGGQQRQLSLGMALMVHPELMLLDEPSLGIAPAVVNKTFATIRELALERGTSVLIVEQNVKALVGIADRIYVLRNGEIVLEETKAQAQARTEWWHLF</sequence>
<evidence type="ECO:0000256" key="2">
    <source>
        <dbReference type="ARBA" id="ARBA00022448"/>
    </source>
</evidence>
<dbReference type="InterPro" id="IPR003439">
    <property type="entry name" value="ABC_transporter-like_ATP-bd"/>
</dbReference>
<dbReference type="GO" id="GO:0015658">
    <property type="term" value="F:branched-chain amino acid transmembrane transporter activity"/>
    <property type="evidence" value="ECO:0007669"/>
    <property type="project" value="TreeGrafter"/>
</dbReference>
<dbReference type="Pfam" id="PF00005">
    <property type="entry name" value="ABC_tran"/>
    <property type="match status" value="1"/>
</dbReference>
<evidence type="ECO:0000256" key="1">
    <source>
        <dbReference type="ARBA" id="ARBA00005417"/>
    </source>
</evidence>